<protein>
    <submittedName>
        <fullName evidence="7">Branched-chain amino acid ABC transporter permease</fullName>
    </submittedName>
</protein>
<keyword evidence="2" id="KW-1003">Cell membrane</keyword>
<feature type="transmembrane region" description="Helical" evidence="6">
    <location>
        <begin position="137"/>
        <end position="159"/>
    </location>
</feature>
<organism evidence="7 8">
    <name type="scientific">Propylenella binzhouense</name>
    <dbReference type="NCBI Taxonomy" id="2555902"/>
    <lineage>
        <taxon>Bacteria</taxon>
        <taxon>Pseudomonadati</taxon>
        <taxon>Pseudomonadota</taxon>
        <taxon>Alphaproteobacteria</taxon>
        <taxon>Hyphomicrobiales</taxon>
        <taxon>Propylenellaceae</taxon>
        <taxon>Propylenella</taxon>
    </lineage>
</organism>
<evidence type="ECO:0000313" key="7">
    <source>
        <dbReference type="EMBL" id="MYZ46236.1"/>
    </source>
</evidence>
<name>A0A964WRW6_9HYPH</name>
<comment type="subcellular location">
    <subcellularLocation>
        <location evidence="1">Cell membrane</location>
        <topology evidence="1">Multi-pass membrane protein</topology>
    </subcellularLocation>
</comment>
<keyword evidence="5 6" id="KW-0472">Membrane</keyword>
<feature type="transmembrane region" description="Helical" evidence="6">
    <location>
        <begin position="166"/>
        <end position="184"/>
    </location>
</feature>
<sequence length="384" mass="40720">MPSCSPSSFSCFSCGPTASSACARRRRGCDAMRGSIVADFLKRHFTLIVLLGGALLVCLAVQAIGDKPLIRTVTEILIRIVIVVALYIFIGNSGVVSFGSIAFVMIGAYASAWQTCCKAMKPMSMTGLPDFLRYNTYPVFAAALTSSLLAAMVALIVGLPILRLSGIPASIATLAFLSIVYVVYSNWTTVTLGLLSVVGLPLYVTIWVAFGWAAATILAAYLFQNSRFGLSLRASREDEVAARAGGVNVAFQRLLAWVLSAFFLGAAGVLYGHFVGVISVNMFYFDMTFISIAMLVVGGMRSLSGAVVGTVVLSAVTDILRRVEAGIDIGGLSISIPPGSQEVALGLIMLVLLLMRANGLMGAREFSWPRRRIEAAPASRVGSD</sequence>
<reference evidence="7" key="1">
    <citation type="submission" date="2019-03" db="EMBL/GenBank/DDBJ databases">
        <title>Afifella sp. nov., isolated from activated sludge.</title>
        <authorList>
            <person name="Li Q."/>
            <person name="Liu Y."/>
        </authorList>
    </citation>
    <scope>NUCLEOTIDE SEQUENCE</scope>
    <source>
        <strain evidence="7">L72</strain>
    </source>
</reference>
<evidence type="ECO:0000256" key="2">
    <source>
        <dbReference type="ARBA" id="ARBA00022475"/>
    </source>
</evidence>
<gene>
    <name evidence="7" type="ORF">E4O86_00655</name>
</gene>
<evidence type="ECO:0000256" key="4">
    <source>
        <dbReference type="ARBA" id="ARBA00022989"/>
    </source>
</evidence>
<keyword evidence="3 6" id="KW-0812">Transmembrane</keyword>
<keyword evidence="4 6" id="KW-1133">Transmembrane helix</keyword>
<keyword evidence="8" id="KW-1185">Reference proteome</keyword>
<dbReference type="PANTHER" id="PTHR30482:SF10">
    <property type="entry name" value="HIGH-AFFINITY BRANCHED-CHAIN AMINO ACID TRANSPORT PROTEIN BRAE"/>
    <property type="match status" value="1"/>
</dbReference>
<dbReference type="CDD" id="cd06581">
    <property type="entry name" value="TM_PBP1_LivM_like"/>
    <property type="match status" value="1"/>
</dbReference>
<evidence type="ECO:0000256" key="3">
    <source>
        <dbReference type="ARBA" id="ARBA00022692"/>
    </source>
</evidence>
<dbReference type="AlphaFoldDB" id="A0A964WRW6"/>
<dbReference type="Proteomes" id="UP000773614">
    <property type="component" value="Unassembled WGS sequence"/>
</dbReference>
<dbReference type="GO" id="GO:0005886">
    <property type="term" value="C:plasma membrane"/>
    <property type="evidence" value="ECO:0007669"/>
    <property type="project" value="UniProtKB-SubCell"/>
</dbReference>
<feature type="transmembrane region" description="Helical" evidence="6">
    <location>
        <begin position="44"/>
        <end position="64"/>
    </location>
</feature>
<feature type="transmembrane region" description="Helical" evidence="6">
    <location>
        <begin position="254"/>
        <end position="274"/>
    </location>
</feature>
<accession>A0A964WRW6</accession>
<feature type="transmembrane region" description="Helical" evidence="6">
    <location>
        <begin position="204"/>
        <end position="223"/>
    </location>
</feature>
<dbReference type="PANTHER" id="PTHR30482">
    <property type="entry name" value="HIGH-AFFINITY BRANCHED-CHAIN AMINO ACID TRANSPORT SYSTEM PERMEASE"/>
    <property type="match status" value="1"/>
</dbReference>
<dbReference type="Pfam" id="PF02653">
    <property type="entry name" value="BPD_transp_2"/>
    <property type="match status" value="1"/>
</dbReference>
<feature type="transmembrane region" description="Helical" evidence="6">
    <location>
        <begin position="76"/>
        <end position="106"/>
    </location>
</feature>
<dbReference type="EMBL" id="SPKJ01000001">
    <property type="protein sequence ID" value="MYZ46236.1"/>
    <property type="molecule type" value="Genomic_DNA"/>
</dbReference>
<evidence type="ECO:0000256" key="5">
    <source>
        <dbReference type="ARBA" id="ARBA00023136"/>
    </source>
</evidence>
<comment type="caution">
    <text evidence="7">The sequence shown here is derived from an EMBL/GenBank/DDBJ whole genome shotgun (WGS) entry which is preliminary data.</text>
</comment>
<evidence type="ECO:0000256" key="6">
    <source>
        <dbReference type="SAM" id="Phobius"/>
    </source>
</evidence>
<dbReference type="InterPro" id="IPR001851">
    <property type="entry name" value="ABC_transp_permease"/>
</dbReference>
<dbReference type="InterPro" id="IPR043428">
    <property type="entry name" value="LivM-like"/>
</dbReference>
<dbReference type="GO" id="GO:0015658">
    <property type="term" value="F:branched-chain amino acid transmembrane transporter activity"/>
    <property type="evidence" value="ECO:0007669"/>
    <property type="project" value="InterPro"/>
</dbReference>
<evidence type="ECO:0000256" key="1">
    <source>
        <dbReference type="ARBA" id="ARBA00004651"/>
    </source>
</evidence>
<evidence type="ECO:0000313" key="8">
    <source>
        <dbReference type="Proteomes" id="UP000773614"/>
    </source>
</evidence>
<proteinExistence type="predicted"/>